<comment type="subcellular location">
    <subcellularLocation>
        <location evidence="1">Golgi apparatus membrane</location>
        <topology evidence="1">Single-pass type IV membrane protein</topology>
    </subcellularLocation>
</comment>
<accession>R4XH23</accession>
<organism evidence="9 10">
    <name type="scientific">Taphrina deformans (strain PYCC 5710 / ATCC 11124 / CBS 356.35 / IMI 108563 / JCM 9778 / NBRC 8474)</name>
    <name type="common">Peach leaf curl fungus</name>
    <name type="synonym">Lalaria deformans</name>
    <dbReference type="NCBI Taxonomy" id="1097556"/>
    <lineage>
        <taxon>Eukaryota</taxon>
        <taxon>Fungi</taxon>
        <taxon>Dikarya</taxon>
        <taxon>Ascomycota</taxon>
        <taxon>Taphrinomycotina</taxon>
        <taxon>Taphrinomycetes</taxon>
        <taxon>Taphrinales</taxon>
        <taxon>Taphrinaceae</taxon>
        <taxon>Taphrina</taxon>
    </lineage>
</organism>
<dbReference type="GO" id="GO:0048219">
    <property type="term" value="P:inter-Golgi cisterna vesicle-mediated transport"/>
    <property type="evidence" value="ECO:0007669"/>
    <property type="project" value="TreeGrafter"/>
</dbReference>
<name>R4XH23_TAPDE</name>
<dbReference type="GO" id="GO:0006906">
    <property type="term" value="P:vesicle fusion"/>
    <property type="evidence" value="ECO:0007669"/>
    <property type="project" value="TreeGrafter"/>
</dbReference>
<dbReference type="GO" id="GO:0005797">
    <property type="term" value="C:Golgi medial cisterna"/>
    <property type="evidence" value="ECO:0007669"/>
    <property type="project" value="TreeGrafter"/>
</dbReference>
<evidence type="ECO:0000256" key="3">
    <source>
        <dbReference type="ARBA" id="ARBA00022448"/>
    </source>
</evidence>
<dbReference type="PANTHER" id="PTHR21094:SF2">
    <property type="entry name" value="GOLGI SNAP RECEPTOR COMPLEX MEMBER 1"/>
    <property type="match status" value="1"/>
</dbReference>
<comment type="similarity">
    <text evidence="2">Belongs to the GOSR1 family.</text>
</comment>
<evidence type="ECO:0000313" key="9">
    <source>
        <dbReference type="EMBL" id="CCG82676.1"/>
    </source>
</evidence>
<dbReference type="Pfam" id="PF12352">
    <property type="entry name" value="V-SNARE_C"/>
    <property type="match status" value="1"/>
</dbReference>
<sequence length="193" mass="22047">MAKTWGTLRAEQRLLEHQTETLLSSASPAREELDSILAQRRTVLEDLARVLEEQVSPGNKLQHLNRHREIQQEHEEAASRVLQKSKEQKDRENLLGDVNEDIKKWKGNAAGEEAYMLDERARIESSHTMADSVLAQAYATRDEFNLQKLSLQNIGQRISASSQKIPGMNTLLNKINTRQKRNSVILGTNPWLR</sequence>
<evidence type="ECO:0000256" key="1">
    <source>
        <dbReference type="ARBA" id="ARBA00004409"/>
    </source>
</evidence>
<dbReference type="OrthoDB" id="422156at2759"/>
<dbReference type="GO" id="GO:0005801">
    <property type="term" value="C:cis-Golgi network"/>
    <property type="evidence" value="ECO:0007669"/>
    <property type="project" value="InterPro"/>
</dbReference>
<dbReference type="GO" id="GO:0000139">
    <property type="term" value="C:Golgi membrane"/>
    <property type="evidence" value="ECO:0007669"/>
    <property type="project" value="UniProtKB-SubCell"/>
</dbReference>
<dbReference type="AlphaFoldDB" id="R4XH23"/>
<keyword evidence="7" id="KW-0333">Golgi apparatus</keyword>
<evidence type="ECO:0000256" key="5">
    <source>
        <dbReference type="ARBA" id="ARBA00022927"/>
    </source>
</evidence>
<dbReference type="EMBL" id="CAHR02000095">
    <property type="protein sequence ID" value="CCG82676.1"/>
    <property type="molecule type" value="Genomic_DNA"/>
</dbReference>
<comment type="caution">
    <text evidence="9">The sequence shown here is derived from an EMBL/GenBank/DDBJ whole genome shotgun (WGS) entry which is preliminary data.</text>
</comment>
<keyword evidence="8" id="KW-0472">Membrane</keyword>
<keyword evidence="3" id="KW-0813">Transport</keyword>
<dbReference type="GO" id="GO:0031201">
    <property type="term" value="C:SNARE complex"/>
    <property type="evidence" value="ECO:0007669"/>
    <property type="project" value="TreeGrafter"/>
</dbReference>
<dbReference type="PANTHER" id="PTHR21094">
    <property type="entry name" value="GOS-28 SNARE- RELATED"/>
    <property type="match status" value="1"/>
</dbReference>
<dbReference type="Proteomes" id="UP000013776">
    <property type="component" value="Unassembled WGS sequence"/>
</dbReference>
<evidence type="ECO:0000256" key="8">
    <source>
        <dbReference type="ARBA" id="ARBA00023136"/>
    </source>
</evidence>
<evidence type="ECO:0000256" key="4">
    <source>
        <dbReference type="ARBA" id="ARBA00022692"/>
    </source>
</evidence>
<dbReference type="InterPro" id="IPR023601">
    <property type="entry name" value="Golgi_SNAP_su1"/>
</dbReference>
<dbReference type="eggNOG" id="KOG3208">
    <property type="taxonomic scope" value="Eukaryota"/>
</dbReference>
<evidence type="ECO:0000256" key="7">
    <source>
        <dbReference type="ARBA" id="ARBA00023034"/>
    </source>
</evidence>
<evidence type="ECO:0000313" key="10">
    <source>
        <dbReference type="Proteomes" id="UP000013776"/>
    </source>
</evidence>
<protein>
    <submittedName>
        <fullName evidence="9">Vesicle transport v-SNARE protein superfamily</fullName>
    </submittedName>
</protein>
<evidence type="ECO:0000256" key="2">
    <source>
        <dbReference type="ARBA" id="ARBA00008473"/>
    </source>
</evidence>
<keyword evidence="10" id="KW-1185">Reference proteome</keyword>
<keyword evidence="4" id="KW-0812">Transmembrane</keyword>
<evidence type="ECO:0000256" key="6">
    <source>
        <dbReference type="ARBA" id="ARBA00022989"/>
    </source>
</evidence>
<dbReference type="STRING" id="1097556.R4XH23"/>
<reference evidence="9 10" key="1">
    <citation type="journal article" date="2013" name="MBio">
        <title>Genome sequencing of the plant pathogen Taphrina deformans, the causal agent of peach leaf curl.</title>
        <authorList>
            <person name="Cisse O.H."/>
            <person name="Almeida J.M.G.C.F."/>
            <person name="Fonseca A."/>
            <person name="Kumar A.A."/>
            <person name="Salojaervi J."/>
            <person name="Overmyer K."/>
            <person name="Hauser P.M."/>
            <person name="Pagni M."/>
        </authorList>
    </citation>
    <scope>NUCLEOTIDE SEQUENCE [LARGE SCALE GENOMIC DNA]</scope>
    <source>
        <strain evidence="10">PYCC 5710 / ATCC 11124 / CBS 356.35 / IMI 108563 / JCM 9778 / NBRC 8474</strain>
    </source>
</reference>
<dbReference type="VEuPathDB" id="FungiDB:TAPDE_002776"/>
<dbReference type="GO" id="GO:0015031">
    <property type="term" value="P:protein transport"/>
    <property type="evidence" value="ECO:0007669"/>
    <property type="project" value="UniProtKB-KW"/>
</dbReference>
<dbReference type="GO" id="GO:0005484">
    <property type="term" value="F:SNAP receptor activity"/>
    <property type="evidence" value="ECO:0007669"/>
    <property type="project" value="TreeGrafter"/>
</dbReference>
<proteinExistence type="inferred from homology"/>
<dbReference type="GO" id="GO:0006888">
    <property type="term" value="P:endoplasmic reticulum to Golgi vesicle-mediated transport"/>
    <property type="evidence" value="ECO:0007669"/>
    <property type="project" value="InterPro"/>
</dbReference>
<keyword evidence="5" id="KW-0653">Protein transport</keyword>
<keyword evidence="6" id="KW-1133">Transmembrane helix</keyword>
<gene>
    <name evidence="9" type="ORF">TAPDE_002776</name>
</gene>